<reference evidence="1 2" key="1">
    <citation type="submission" date="2020-08" db="EMBL/GenBank/DDBJ databases">
        <title>Genomic Encyclopedia of Archaeal and Bacterial Type Strains, Phase II (KMG-II): from individual species to whole genera.</title>
        <authorList>
            <person name="Goeker M."/>
        </authorList>
    </citation>
    <scope>NUCLEOTIDE SEQUENCE [LARGE SCALE GENOMIC DNA]</scope>
    <source>
        <strain evidence="1 2">5AG</strain>
    </source>
</reference>
<comment type="caution">
    <text evidence="1">The sequence shown here is derived from an EMBL/GenBank/DDBJ whole genome shotgun (WGS) entry which is preliminary data.</text>
</comment>
<accession>A0A7W5PBQ2</accession>
<dbReference type="Proteomes" id="UP000553442">
    <property type="component" value="Unassembled WGS sequence"/>
</dbReference>
<name>A0A7W5PBQ2_9GAMM</name>
<protein>
    <recommendedName>
        <fullName evidence="3">CopG family transcriptional regulator</fullName>
    </recommendedName>
</protein>
<dbReference type="EMBL" id="JACHZF010000024">
    <property type="protein sequence ID" value="MBB3332119.1"/>
    <property type="molecule type" value="Genomic_DNA"/>
</dbReference>
<proteinExistence type="predicted"/>
<organism evidence="1 2">
    <name type="scientific">Halomonas campaniensis</name>
    <dbReference type="NCBI Taxonomy" id="213554"/>
    <lineage>
        <taxon>Bacteria</taxon>
        <taxon>Pseudomonadati</taxon>
        <taxon>Pseudomonadota</taxon>
        <taxon>Gammaproteobacteria</taxon>
        <taxon>Oceanospirillales</taxon>
        <taxon>Halomonadaceae</taxon>
        <taxon>Halomonas</taxon>
    </lineage>
</organism>
<gene>
    <name evidence="1" type="ORF">BDK63_003013</name>
</gene>
<evidence type="ECO:0000313" key="2">
    <source>
        <dbReference type="Proteomes" id="UP000553442"/>
    </source>
</evidence>
<sequence length="76" mass="9065">MKATELDKRFDEGDDITEELDLDNARRPLRKQKRVNVDFPTWMIDSLDREAARLGVTRQSIIKIWLAERLEQHHPH</sequence>
<dbReference type="InterPro" id="IPR010985">
    <property type="entry name" value="Ribbon_hlx_hlx"/>
</dbReference>
<keyword evidence="2" id="KW-1185">Reference proteome</keyword>
<evidence type="ECO:0000313" key="1">
    <source>
        <dbReference type="EMBL" id="MBB3332119.1"/>
    </source>
</evidence>
<dbReference type="NCBIfam" id="NF047399">
    <property type="entry name" value="BrnA_antitoxin_add"/>
    <property type="match status" value="1"/>
</dbReference>
<dbReference type="SUPFAM" id="SSF47598">
    <property type="entry name" value="Ribbon-helix-helix"/>
    <property type="match status" value="1"/>
</dbReference>
<dbReference type="GO" id="GO:0006355">
    <property type="term" value="P:regulation of DNA-templated transcription"/>
    <property type="evidence" value="ECO:0007669"/>
    <property type="project" value="InterPro"/>
</dbReference>
<dbReference type="AlphaFoldDB" id="A0A7W5PBQ2"/>
<evidence type="ECO:0008006" key="3">
    <source>
        <dbReference type="Google" id="ProtNLM"/>
    </source>
</evidence>
<dbReference type="RefSeq" id="WP_183333381.1">
    <property type="nucleotide sequence ID" value="NZ_JACHZF010000024.1"/>
</dbReference>